<dbReference type="GO" id="GO:0006310">
    <property type="term" value="P:DNA recombination"/>
    <property type="evidence" value="ECO:0007669"/>
    <property type="project" value="UniProtKB-KW"/>
</dbReference>
<dbReference type="Pfam" id="PF02646">
    <property type="entry name" value="RmuC"/>
    <property type="match status" value="1"/>
</dbReference>
<evidence type="ECO:0008006" key="5">
    <source>
        <dbReference type="Google" id="ProtNLM"/>
    </source>
</evidence>
<dbReference type="InterPro" id="IPR003798">
    <property type="entry name" value="DNA_recombination_RmuC"/>
</dbReference>
<dbReference type="PANTHER" id="PTHR30563:SF0">
    <property type="entry name" value="DNA RECOMBINATION PROTEIN RMUC"/>
    <property type="match status" value="1"/>
</dbReference>
<keyword evidence="1 3" id="KW-0175">Coiled coil</keyword>
<dbReference type="PANTHER" id="PTHR30563">
    <property type="entry name" value="DNA RECOMBINATION PROTEIN RMUC"/>
    <property type="match status" value="1"/>
</dbReference>
<evidence type="ECO:0000313" key="4">
    <source>
        <dbReference type="EMBL" id="MPM64899.1"/>
    </source>
</evidence>
<dbReference type="AlphaFoldDB" id="A0A645BHE7"/>
<name>A0A645BHE7_9ZZZZ</name>
<organism evidence="4">
    <name type="scientific">bioreactor metagenome</name>
    <dbReference type="NCBI Taxonomy" id="1076179"/>
    <lineage>
        <taxon>unclassified sequences</taxon>
        <taxon>metagenomes</taxon>
        <taxon>ecological metagenomes</taxon>
    </lineage>
</organism>
<dbReference type="EMBL" id="VSSQ01020215">
    <property type="protein sequence ID" value="MPM64899.1"/>
    <property type="molecule type" value="Genomic_DNA"/>
</dbReference>
<feature type="coiled-coil region" evidence="3">
    <location>
        <begin position="12"/>
        <end position="60"/>
    </location>
</feature>
<proteinExistence type="predicted"/>
<gene>
    <name evidence="4" type="ORF">SDC9_111790</name>
</gene>
<evidence type="ECO:0000256" key="3">
    <source>
        <dbReference type="SAM" id="Coils"/>
    </source>
</evidence>
<protein>
    <recommendedName>
        <fullName evidence="5">DNA recombination protein RmuC</fullName>
    </recommendedName>
</protein>
<evidence type="ECO:0000256" key="1">
    <source>
        <dbReference type="ARBA" id="ARBA00023054"/>
    </source>
</evidence>
<reference evidence="4" key="1">
    <citation type="submission" date="2019-08" db="EMBL/GenBank/DDBJ databases">
        <authorList>
            <person name="Kucharzyk K."/>
            <person name="Murdoch R.W."/>
            <person name="Higgins S."/>
            <person name="Loffler F."/>
        </authorList>
    </citation>
    <scope>NUCLEOTIDE SEQUENCE</scope>
</reference>
<comment type="caution">
    <text evidence="4">The sequence shown here is derived from an EMBL/GenBank/DDBJ whole genome shotgun (WGS) entry which is preliminary data.</text>
</comment>
<sequence length="461" mass="53167">MNEKNVSLHTDLIVAQEKLKSMQEDEAELRTEIAAYREKTEQSRDEVQALERNLSGTTAQLNVAHDTVQKQLEEIGTYKLELKSMTDEFNETNRLLAASTADFNALKEKLETQKSEMENLRKQFNLEFENIAEKILDEKTHKFTKINQENLDIILKPLGENIDSFRKKVEEVYITEAKERFSLGEEVKKLKELNTKLSEDAVNLTNALKGSSKTQGDWGQMILENILEKSGLVRDREYFVQEFLKDVDGAYLVNEDGSKMQPDVIISYPDDRKVIIDSKVSLSAYVRYTQTDEVDEQKKCIGEHLRSVRKHIDELSRKSYQDYAVTLDFVMMFVPNEPAYMLALQHDPDIWQYAYDKKILLISPTNLIAALKLIVDLWKREYQNRNAIEIAERGAKLYDKFVGFINNLEKIGKNLDQAQNAYNDAYKQLSTGNDNLVLQTQKLKDLGVKAKKSLPQSLIEE</sequence>
<feature type="coiled-coil region" evidence="3">
    <location>
        <begin position="96"/>
        <end position="127"/>
    </location>
</feature>
<accession>A0A645BHE7</accession>
<keyword evidence="2" id="KW-0233">DNA recombination</keyword>
<evidence type="ECO:0000256" key="2">
    <source>
        <dbReference type="ARBA" id="ARBA00023172"/>
    </source>
</evidence>